<dbReference type="CDD" id="cd17485">
    <property type="entry name" value="MFS_MFSD3"/>
    <property type="match status" value="1"/>
</dbReference>
<keyword evidence="2" id="KW-0813">Transport</keyword>
<dbReference type="InterPro" id="IPR004752">
    <property type="entry name" value="AmpG_permease/AT-1"/>
</dbReference>
<feature type="transmembrane region" description="Helical" evidence="6">
    <location>
        <begin position="366"/>
        <end position="384"/>
    </location>
</feature>
<name>A0A1B2M4F8_9GAMM</name>
<sequence>MQHASLYVLLFSLYWAQGLPVGFMTHALPVILRYEGVSLAHIGGFGVLMLPWAIKALWAPWVDRYGSNRYGHYRSWILVTQLSSVLLLTALAFFPIAQLYQTHLLLVFFIALLCLNSLGATQDIATDALAVHSLCSDNMHWGNMLQVIGSRLGFIVGGGVILWMLDWLNWQWSFLLLAALVLFNSIPILRYKEKEHQNKTQLRQKPNSPIANTTLFYAIKAYWAYFRHHPILWAWFWVLLSMKVTDGLSGPILKPLLVDLGLSLSQIGIYITMFGAAAALVGALLGSLGVQYLGRRWALLLFSVLKLASLAAFVYLAACYEQKQHIAPLWIYILNALEDLFSAMLLVVVLTLVMRYSRKQYAATDFSLQVSIMALVSGALYSLSGMLGDLLGYQDYLTLISLLGIVLLWPIYNWFAQTGKTGRKHGQEKTDWKK</sequence>
<keyword evidence="3 6" id="KW-0812">Transmembrane</keyword>
<keyword evidence="8" id="KW-1185">Reference proteome</keyword>
<feature type="transmembrane region" description="Helical" evidence="6">
    <location>
        <begin position="170"/>
        <end position="189"/>
    </location>
</feature>
<keyword evidence="5 6" id="KW-0472">Membrane</keyword>
<organism evidence="7 8">
    <name type="scientific">Acinetobacter larvae</name>
    <dbReference type="NCBI Taxonomy" id="1789224"/>
    <lineage>
        <taxon>Bacteria</taxon>
        <taxon>Pseudomonadati</taxon>
        <taxon>Pseudomonadota</taxon>
        <taxon>Gammaproteobacteria</taxon>
        <taxon>Moraxellales</taxon>
        <taxon>Moraxellaceae</taxon>
        <taxon>Acinetobacter</taxon>
    </lineage>
</organism>
<feature type="transmembrane region" description="Helical" evidence="6">
    <location>
        <begin position="73"/>
        <end position="94"/>
    </location>
</feature>
<dbReference type="KEGG" id="ala:BFG52_12395"/>
<dbReference type="AlphaFoldDB" id="A0A1B2M4F8"/>
<dbReference type="GO" id="GO:0016020">
    <property type="term" value="C:membrane"/>
    <property type="evidence" value="ECO:0007669"/>
    <property type="project" value="UniProtKB-SubCell"/>
</dbReference>
<evidence type="ECO:0000256" key="3">
    <source>
        <dbReference type="ARBA" id="ARBA00022692"/>
    </source>
</evidence>
<evidence type="ECO:0000313" key="8">
    <source>
        <dbReference type="Proteomes" id="UP000093391"/>
    </source>
</evidence>
<evidence type="ECO:0000256" key="5">
    <source>
        <dbReference type="ARBA" id="ARBA00023136"/>
    </source>
</evidence>
<protein>
    <submittedName>
        <fullName evidence="7">MFS transporter</fullName>
    </submittedName>
</protein>
<keyword evidence="4 6" id="KW-1133">Transmembrane helix</keyword>
<feature type="transmembrane region" description="Helical" evidence="6">
    <location>
        <begin position="141"/>
        <end position="164"/>
    </location>
</feature>
<dbReference type="STRING" id="1789224.BFG52_12395"/>
<dbReference type="GO" id="GO:0008521">
    <property type="term" value="F:acetyl-CoA transmembrane transporter activity"/>
    <property type="evidence" value="ECO:0007669"/>
    <property type="project" value="InterPro"/>
</dbReference>
<proteinExistence type="predicted"/>
<evidence type="ECO:0000256" key="4">
    <source>
        <dbReference type="ARBA" id="ARBA00022989"/>
    </source>
</evidence>
<dbReference type="Gene3D" id="1.20.1250.20">
    <property type="entry name" value="MFS general substrate transporter like domains"/>
    <property type="match status" value="2"/>
</dbReference>
<feature type="transmembrane region" description="Helical" evidence="6">
    <location>
        <begin position="267"/>
        <end position="290"/>
    </location>
</feature>
<dbReference type="Pfam" id="PF07690">
    <property type="entry name" value="MFS_1"/>
    <property type="match status" value="1"/>
</dbReference>
<feature type="transmembrane region" description="Helical" evidence="6">
    <location>
        <begin position="297"/>
        <end position="318"/>
    </location>
</feature>
<evidence type="ECO:0000313" key="7">
    <source>
        <dbReference type="EMBL" id="AOA59993.1"/>
    </source>
</evidence>
<feature type="transmembrane region" description="Helical" evidence="6">
    <location>
        <begin position="396"/>
        <end position="415"/>
    </location>
</feature>
<dbReference type="GO" id="GO:0035348">
    <property type="term" value="P:acetyl-CoA transmembrane transport"/>
    <property type="evidence" value="ECO:0007669"/>
    <property type="project" value="InterPro"/>
</dbReference>
<feature type="transmembrane region" description="Helical" evidence="6">
    <location>
        <begin position="330"/>
        <end position="354"/>
    </location>
</feature>
<accession>A0A1B2M4F8</accession>
<gene>
    <name evidence="7" type="ORF">BFG52_12395</name>
</gene>
<dbReference type="PANTHER" id="PTHR12778:SF10">
    <property type="entry name" value="MAJOR FACILITATOR SUPERFAMILY DOMAIN-CONTAINING PROTEIN 3"/>
    <property type="match status" value="1"/>
</dbReference>
<feature type="transmembrane region" description="Helical" evidence="6">
    <location>
        <begin position="42"/>
        <end position="61"/>
    </location>
</feature>
<evidence type="ECO:0000256" key="2">
    <source>
        <dbReference type="ARBA" id="ARBA00022448"/>
    </source>
</evidence>
<feature type="transmembrane region" description="Helical" evidence="6">
    <location>
        <begin position="100"/>
        <end position="120"/>
    </location>
</feature>
<dbReference type="InterPro" id="IPR024371">
    <property type="entry name" value="AcetylCoA_trans_1-like"/>
</dbReference>
<evidence type="ECO:0000256" key="6">
    <source>
        <dbReference type="SAM" id="Phobius"/>
    </source>
</evidence>
<evidence type="ECO:0000256" key="1">
    <source>
        <dbReference type="ARBA" id="ARBA00004141"/>
    </source>
</evidence>
<dbReference type="OrthoDB" id="9787815at2"/>
<dbReference type="SUPFAM" id="SSF103473">
    <property type="entry name" value="MFS general substrate transporter"/>
    <property type="match status" value="1"/>
</dbReference>
<comment type="subcellular location">
    <subcellularLocation>
        <location evidence="1">Membrane</location>
        <topology evidence="1">Multi-pass membrane protein</topology>
    </subcellularLocation>
</comment>
<dbReference type="EMBL" id="CP016895">
    <property type="protein sequence ID" value="AOA59993.1"/>
    <property type="molecule type" value="Genomic_DNA"/>
</dbReference>
<dbReference type="InterPro" id="IPR011701">
    <property type="entry name" value="MFS"/>
</dbReference>
<reference evidence="7 8" key="1">
    <citation type="submission" date="2016-08" db="EMBL/GenBank/DDBJ databases">
        <authorList>
            <person name="Seilhamer J.J."/>
        </authorList>
    </citation>
    <scope>NUCLEOTIDE SEQUENCE [LARGE SCALE GENOMIC DNA]</scope>
    <source>
        <strain evidence="7 8">BRTC-1</strain>
    </source>
</reference>
<dbReference type="Pfam" id="PF13000">
    <property type="entry name" value="Acatn"/>
    <property type="match status" value="1"/>
</dbReference>
<dbReference type="InterPro" id="IPR036259">
    <property type="entry name" value="MFS_trans_sf"/>
</dbReference>
<dbReference type="Proteomes" id="UP000093391">
    <property type="component" value="Chromosome"/>
</dbReference>
<dbReference type="PANTHER" id="PTHR12778">
    <property type="entry name" value="SOLUTE CARRIER FAMILY 33 ACETYL-COA TRANSPORTER -RELATED"/>
    <property type="match status" value="1"/>
</dbReference>